<organism evidence="1 2">
    <name type="scientific">Aspergillus carbonarius (strain ITEM 5010)</name>
    <dbReference type="NCBI Taxonomy" id="602072"/>
    <lineage>
        <taxon>Eukaryota</taxon>
        <taxon>Fungi</taxon>
        <taxon>Dikarya</taxon>
        <taxon>Ascomycota</taxon>
        <taxon>Pezizomycotina</taxon>
        <taxon>Eurotiomycetes</taxon>
        <taxon>Eurotiomycetidae</taxon>
        <taxon>Eurotiales</taxon>
        <taxon>Aspergillaceae</taxon>
        <taxon>Aspergillus</taxon>
        <taxon>Aspergillus subgen. Circumdati</taxon>
    </lineage>
</organism>
<dbReference type="OrthoDB" id="2117718at2759"/>
<proteinExistence type="predicted"/>
<evidence type="ECO:0000313" key="2">
    <source>
        <dbReference type="Proteomes" id="UP000188318"/>
    </source>
</evidence>
<dbReference type="OMA" id="NYRICEI"/>
<gene>
    <name evidence="1" type="ORF">ASPCADRAFT_46844</name>
</gene>
<dbReference type="Proteomes" id="UP000188318">
    <property type="component" value="Unassembled WGS sequence"/>
</dbReference>
<evidence type="ECO:0000313" key="1">
    <source>
        <dbReference type="EMBL" id="OOF96452.1"/>
    </source>
</evidence>
<reference evidence="2" key="1">
    <citation type="journal article" date="2017" name="Genome Biol.">
        <title>Comparative genomics reveals high biological diversity and specific adaptations in the industrially and medically important fungal genus Aspergillus.</title>
        <authorList>
            <person name="de Vries R.P."/>
            <person name="Riley R."/>
            <person name="Wiebenga A."/>
            <person name="Aguilar-Osorio G."/>
            <person name="Amillis S."/>
            <person name="Uchima C.A."/>
            <person name="Anderluh G."/>
            <person name="Asadollahi M."/>
            <person name="Askin M."/>
            <person name="Barry K."/>
            <person name="Battaglia E."/>
            <person name="Bayram O."/>
            <person name="Benocci T."/>
            <person name="Braus-Stromeyer S.A."/>
            <person name="Caldana C."/>
            <person name="Canovas D."/>
            <person name="Cerqueira G.C."/>
            <person name="Chen F."/>
            <person name="Chen W."/>
            <person name="Choi C."/>
            <person name="Clum A."/>
            <person name="Dos Santos R.A."/>
            <person name="Damasio A.R."/>
            <person name="Diallinas G."/>
            <person name="Emri T."/>
            <person name="Fekete E."/>
            <person name="Flipphi M."/>
            <person name="Freyberg S."/>
            <person name="Gallo A."/>
            <person name="Gournas C."/>
            <person name="Habgood R."/>
            <person name="Hainaut M."/>
            <person name="Harispe M.L."/>
            <person name="Henrissat B."/>
            <person name="Hilden K.S."/>
            <person name="Hope R."/>
            <person name="Hossain A."/>
            <person name="Karabika E."/>
            <person name="Karaffa L."/>
            <person name="Karanyi Z."/>
            <person name="Krasevec N."/>
            <person name="Kuo A."/>
            <person name="Kusch H."/>
            <person name="LaButti K."/>
            <person name="Lagendijk E.L."/>
            <person name="Lapidus A."/>
            <person name="Levasseur A."/>
            <person name="Lindquist E."/>
            <person name="Lipzen A."/>
            <person name="Logrieco A.F."/>
            <person name="MacCabe A."/>
            <person name="Maekelae M.R."/>
            <person name="Malavazi I."/>
            <person name="Melin P."/>
            <person name="Meyer V."/>
            <person name="Mielnichuk N."/>
            <person name="Miskei M."/>
            <person name="Molnar A.P."/>
            <person name="Mule G."/>
            <person name="Ngan C.Y."/>
            <person name="Orejas M."/>
            <person name="Orosz E."/>
            <person name="Ouedraogo J.P."/>
            <person name="Overkamp K.M."/>
            <person name="Park H.-S."/>
            <person name="Perrone G."/>
            <person name="Piumi F."/>
            <person name="Punt P.J."/>
            <person name="Ram A.F."/>
            <person name="Ramon A."/>
            <person name="Rauscher S."/>
            <person name="Record E."/>
            <person name="Riano-Pachon D.M."/>
            <person name="Robert V."/>
            <person name="Roehrig J."/>
            <person name="Ruller R."/>
            <person name="Salamov A."/>
            <person name="Salih N.S."/>
            <person name="Samson R.A."/>
            <person name="Sandor E."/>
            <person name="Sanguinetti M."/>
            <person name="Schuetze T."/>
            <person name="Sepcic K."/>
            <person name="Shelest E."/>
            <person name="Sherlock G."/>
            <person name="Sophianopoulou V."/>
            <person name="Squina F.M."/>
            <person name="Sun H."/>
            <person name="Susca A."/>
            <person name="Todd R.B."/>
            <person name="Tsang A."/>
            <person name="Unkles S.E."/>
            <person name="van de Wiele N."/>
            <person name="van Rossen-Uffink D."/>
            <person name="Oliveira J.V."/>
            <person name="Vesth T.C."/>
            <person name="Visser J."/>
            <person name="Yu J.-H."/>
            <person name="Zhou M."/>
            <person name="Andersen M.R."/>
            <person name="Archer D.B."/>
            <person name="Baker S.E."/>
            <person name="Benoit I."/>
            <person name="Brakhage A.A."/>
            <person name="Braus G.H."/>
            <person name="Fischer R."/>
            <person name="Frisvad J.C."/>
            <person name="Goldman G.H."/>
            <person name="Houbraken J."/>
            <person name="Oakley B."/>
            <person name="Pocsi I."/>
            <person name="Scazzocchio C."/>
            <person name="Seiboth B."/>
            <person name="vanKuyk P.A."/>
            <person name="Wortman J."/>
            <person name="Dyer P.S."/>
            <person name="Grigoriev I.V."/>
        </authorList>
    </citation>
    <scope>NUCLEOTIDE SEQUENCE [LARGE SCALE GENOMIC DNA]</scope>
    <source>
        <strain evidence="2">ITEM 5010</strain>
    </source>
</reference>
<protein>
    <recommendedName>
        <fullName evidence="3">Glutathionylspermidine synthase pre-ATP-grasp-like domain-containing protein</fullName>
    </recommendedName>
</protein>
<evidence type="ECO:0008006" key="3">
    <source>
        <dbReference type="Google" id="ProtNLM"/>
    </source>
</evidence>
<dbReference type="EMBL" id="KV907498">
    <property type="protein sequence ID" value="OOF96452.1"/>
    <property type="molecule type" value="Genomic_DNA"/>
</dbReference>
<keyword evidence="2" id="KW-1185">Reference proteome</keyword>
<accession>A0A1R3RPP9</accession>
<dbReference type="VEuPathDB" id="FungiDB:ASPCADRAFT_46844"/>
<name>A0A1R3RPP9_ASPC5</name>
<sequence>MNTSQVRLQCIGVIPSAEGPVELTAPSAVSPEVRQRLEDSLHSSLLKTCPADSWPGALYLSNCPYPMLVTRDHLAGLATLNKVLVTAIDDIVARWWADPSANFPARMPLQPVEERLLQWLDHAQSTGITQPFRKRCGSWRPDFLIEQQTHTKDGAETFRICEINARFCWNGLMVNAIGQDALVDTGISGHELVGATDSQTLLDGIQRLCNARLPLDILKDEEPGVDIHLYAHYARRHLDQQVRFITPADLRLIPCNRSPCGHKLCCLVDSQSPIEGDRFRNEAGELLEEIHQVELELHHHELLNLGYEMLQNISLRCFNDMRTLLLVHDKRMLGLVLEEIDSFLARKVLTSEEASLLEQGLCDTILPGSARLAQLIDQCRLQCVLKDKYLLKPARGGKGEGIIFGQNMSPESWIARLEELASPSLSAQGTTYVIQRRVRQATYEVLLKEATEVQQLPVVGTYHAIHGEFLGIGIWRSSPGPVCTLSQGGSWMCSVVQAAL</sequence>
<dbReference type="SUPFAM" id="SSF56059">
    <property type="entry name" value="Glutathione synthetase ATP-binding domain-like"/>
    <property type="match status" value="1"/>
</dbReference>
<dbReference type="AlphaFoldDB" id="A0A1R3RPP9"/>